<dbReference type="EMBL" id="CADCUS010000479">
    <property type="protein sequence ID" value="CAA9431183.1"/>
    <property type="molecule type" value="Genomic_DNA"/>
</dbReference>
<accession>A0A6J4Q2F1</accession>
<name>A0A6J4Q2F1_9PSEU</name>
<reference evidence="2" key="1">
    <citation type="submission" date="2020-02" db="EMBL/GenBank/DDBJ databases">
        <authorList>
            <person name="Meier V. D."/>
        </authorList>
    </citation>
    <scope>NUCLEOTIDE SEQUENCE</scope>
    <source>
        <strain evidence="2">AVDCRST_MAG66</strain>
    </source>
</reference>
<proteinExistence type="predicted"/>
<feature type="compositionally biased region" description="Low complexity" evidence="1">
    <location>
        <begin position="310"/>
        <end position="319"/>
    </location>
</feature>
<dbReference type="GO" id="GO:0016937">
    <property type="term" value="F:short-chain fatty acyl-CoA dehydrogenase activity"/>
    <property type="evidence" value="ECO:0007669"/>
    <property type="project" value="UniProtKB-EC"/>
</dbReference>
<feature type="non-terminal residue" evidence="2">
    <location>
        <position position="1"/>
    </location>
</feature>
<gene>
    <name evidence="2" type="ORF">AVDCRST_MAG66-3325</name>
</gene>
<evidence type="ECO:0000313" key="2">
    <source>
        <dbReference type="EMBL" id="CAA9431183.1"/>
    </source>
</evidence>
<feature type="compositionally biased region" description="Gly residues" evidence="1">
    <location>
        <begin position="73"/>
        <end position="87"/>
    </location>
</feature>
<feature type="compositionally biased region" description="Basic residues" evidence="1">
    <location>
        <begin position="18"/>
        <end position="33"/>
    </location>
</feature>
<feature type="compositionally biased region" description="Basic residues" evidence="1">
    <location>
        <begin position="284"/>
        <end position="309"/>
    </location>
</feature>
<feature type="region of interest" description="Disordered" evidence="1">
    <location>
        <begin position="1"/>
        <end position="116"/>
    </location>
</feature>
<feature type="compositionally biased region" description="Basic residues" evidence="1">
    <location>
        <begin position="334"/>
        <end position="346"/>
    </location>
</feature>
<sequence length="379" mass="41767">GRRPPAAHPGGRGPARAGPRHRRQGARPPRGRARAYGDLPRGPVRDARRGRAARAAVPGGARRRGPALRGLPAGAGGARGAVGGGGRGRQRARAVLPPARGVRHPRPAGGVAAADARRRAGRRVLAVRAAGRVGRGRPDVPGGEGAGRVPHHRHEGLDHPRREGRLLRAVRPHRRRQPRGELLPRPRAGRGADLRQARGEDGPARHPHRHRALGRRRARLRPAHRRRGPGPAHRVLRARLRAPGHRGRRHRARAGRARRRGRLRPRAQRLRQEDHRSPGTGLPARRHGRRRRLRPRHLPRRRPPPRRRAPLLAAGQRRQAGGHRRRHEGDHRRGAGVRRLRLHARLPGRAVHARGQGHADLRGHQPDPAAGHQPAARPV</sequence>
<protein>
    <submittedName>
        <fullName evidence="2">Acyl-CoA dehydrogenase, short-chain specific</fullName>
        <ecNumber evidence="2">1.3.8.1</ecNumber>
    </submittedName>
</protein>
<dbReference type="EC" id="1.3.8.1" evidence="2"/>
<feature type="non-terminal residue" evidence="2">
    <location>
        <position position="379"/>
    </location>
</feature>
<feature type="compositionally biased region" description="Basic residues" evidence="1">
    <location>
        <begin position="205"/>
        <end position="269"/>
    </location>
</feature>
<feature type="compositionally biased region" description="Basic and acidic residues" evidence="1">
    <location>
        <begin position="178"/>
        <end position="204"/>
    </location>
</feature>
<organism evidence="2">
    <name type="scientific">uncultured Pseudonocardia sp</name>
    <dbReference type="NCBI Taxonomy" id="211455"/>
    <lineage>
        <taxon>Bacteria</taxon>
        <taxon>Bacillati</taxon>
        <taxon>Actinomycetota</taxon>
        <taxon>Actinomycetes</taxon>
        <taxon>Pseudonocardiales</taxon>
        <taxon>Pseudonocardiaceae</taxon>
        <taxon>Pseudonocardia</taxon>
        <taxon>environmental samples</taxon>
    </lineage>
</organism>
<feature type="compositionally biased region" description="Basic residues" evidence="1">
    <location>
        <begin position="168"/>
        <end position="177"/>
    </location>
</feature>
<evidence type="ECO:0000256" key="1">
    <source>
        <dbReference type="SAM" id="MobiDB-lite"/>
    </source>
</evidence>
<feature type="region of interest" description="Disordered" evidence="1">
    <location>
        <begin position="133"/>
        <end position="379"/>
    </location>
</feature>
<keyword evidence="2" id="KW-0560">Oxidoreductase</keyword>
<feature type="compositionally biased region" description="Basic and acidic residues" evidence="1">
    <location>
        <begin position="155"/>
        <end position="166"/>
    </location>
</feature>
<dbReference type="AlphaFoldDB" id="A0A6J4Q2F1"/>